<dbReference type="InterPro" id="IPR020053">
    <property type="entry name" value="Ribosome-bd_factorA_CS"/>
</dbReference>
<dbReference type="AlphaFoldDB" id="A8PNL0"/>
<dbReference type="Gene3D" id="3.30.300.20">
    <property type="match status" value="1"/>
</dbReference>
<dbReference type="Proteomes" id="UP000054075">
    <property type="component" value="Unassembled WGS sequence"/>
</dbReference>
<proteinExistence type="inferred from homology"/>
<keyword evidence="4" id="KW-1185">Reference proteome</keyword>
<dbReference type="InterPro" id="IPR000238">
    <property type="entry name" value="RbfA"/>
</dbReference>
<dbReference type="RefSeq" id="WP_006035588.1">
    <property type="nucleotide sequence ID" value="NZ_AAQJ02000001.1"/>
</dbReference>
<dbReference type="GO" id="GO:0043024">
    <property type="term" value="F:ribosomal small subunit binding"/>
    <property type="evidence" value="ECO:0007669"/>
    <property type="project" value="TreeGrafter"/>
</dbReference>
<dbReference type="InterPro" id="IPR023799">
    <property type="entry name" value="RbfA_dom_sf"/>
</dbReference>
<protein>
    <recommendedName>
        <fullName evidence="2">Ribosome-binding factor A</fullName>
    </recommendedName>
</protein>
<dbReference type="InterPro" id="IPR015946">
    <property type="entry name" value="KH_dom-like_a/b"/>
</dbReference>
<dbReference type="PANTHER" id="PTHR33515">
    <property type="entry name" value="RIBOSOME-BINDING FACTOR A, CHLOROPLASTIC-RELATED"/>
    <property type="match status" value="1"/>
</dbReference>
<dbReference type="OrthoDB" id="307788at2"/>
<evidence type="ECO:0000313" key="4">
    <source>
        <dbReference type="Proteomes" id="UP000054075"/>
    </source>
</evidence>
<keyword evidence="1 2" id="KW-0690">Ribosome biogenesis</keyword>
<dbReference type="PROSITE" id="PS01319">
    <property type="entry name" value="RBFA"/>
    <property type="match status" value="1"/>
</dbReference>
<dbReference type="eggNOG" id="COG0858">
    <property type="taxonomic scope" value="Bacteria"/>
</dbReference>
<dbReference type="STRING" id="59196.RICGR_1035"/>
<keyword evidence="2" id="KW-0963">Cytoplasm</keyword>
<dbReference type="GO" id="GO:0005829">
    <property type="term" value="C:cytosol"/>
    <property type="evidence" value="ECO:0007669"/>
    <property type="project" value="TreeGrafter"/>
</dbReference>
<comment type="subcellular location">
    <subcellularLocation>
        <location evidence="2">Cytoplasm</location>
    </subcellularLocation>
</comment>
<comment type="similarity">
    <text evidence="2">Belongs to the RbfA family.</text>
</comment>
<comment type="caution">
    <text evidence="3">The sequence shown here is derived from an EMBL/GenBank/DDBJ whole genome shotgun (WGS) entry which is preliminary data.</text>
</comment>
<evidence type="ECO:0000313" key="3">
    <source>
        <dbReference type="EMBL" id="EDP46614.1"/>
    </source>
</evidence>
<sequence length="130" mass="15335">MQKNSNRVARIADLIKKELSNHILNKEIADSRLKFITITSVKVSRDLSYADILFTQLSVENSDEKQKDKELAVQLVRKASARLRYALAQRLHLYKIPRLRFFYDDFLEESHRLHCLIEQAMTKDKSKRTE</sequence>
<reference evidence="3" key="1">
    <citation type="submission" date="2006-04" db="EMBL/GenBank/DDBJ databases">
        <authorList>
            <person name="Seshadri R."/>
            <person name="Federici B.A."/>
        </authorList>
    </citation>
    <scope>NUCLEOTIDE SEQUENCE [LARGE SCALE GENOMIC DNA]</scope>
</reference>
<comment type="function">
    <text evidence="2">One of several proteins that assist in the late maturation steps of the functional core of the 30S ribosomal subunit. Associates with free 30S ribosomal subunits (but not with 30S subunits that are part of 70S ribosomes or polysomes). Required for efficient processing of 16S rRNA. May interact with the 5'-terminal helix region of 16S rRNA.</text>
</comment>
<evidence type="ECO:0000256" key="2">
    <source>
        <dbReference type="HAMAP-Rule" id="MF_00003"/>
    </source>
</evidence>
<reference evidence="3" key="2">
    <citation type="submission" date="2007-10" db="EMBL/GenBank/DDBJ databases">
        <authorList>
            <person name="Myers G.S."/>
        </authorList>
    </citation>
    <scope>NUCLEOTIDE SEQUENCE [LARGE SCALE GENOMIC DNA]</scope>
</reference>
<dbReference type="EMBL" id="AAQJ02000001">
    <property type="protein sequence ID" value="EDP46614.1"/>
    <property type="molecule type" value="Genomic_DNA"/>
</dbReference>
<accession>A8PNL0</accession>
<comment type="subunit">
    <text evidence="2">Monomer. Binds 30S ribosomal subunits, but not 50S ribosomal subunits or 70S ribosomes.</text>
</comment>
<dbReference type="NCBIfam" id="TIGR00082">
    <property type="entry name" value="rbfA"/>
    <property type="match status" value="1"/>
</dbReference>
<dbReference type="Pfam" id="PF02033">
    <property type="entry name" value="RBFA"/>
    <property type="match status" value="1"/>
</dbReference>
<dbReference type="PANTHER" id="PTHR33515:SF1">
    <property type="entry name" value="RIBOSOME-BINDING FACTOR A, CHLOROPLASTIC-RELATED"/>
    <property type="match status" value="1"/>
</dbReference>
<evidence type="ECO:0000256" key="1">
    <source>
        <dbReference type="ARBA" id="ARBA00022517"/>
    </source>
</evidence>
<dbReference type="GO" id="GO:0030490">
    <property type="term" value="P:maturation of SSU-rRNA"/>
    <property type="evidence" value="ECO:0007669"/>
    <property type="project" value="UniProtKB-UniRule"/>
</dbReference>
<organism evidence="3 4">
    <name type="scientific">Rickettsiella grylli</name>
    <dbReference type="NCBI Taxonomy" id="59196"/>
    <lineage>
        <taxon>Bacteria</taxon>
        <taxon>Pseudomonadati</taxon>
        <taxon>Pseudomonadota</taxon>
        <taxon>Gammaproteobacteria</taxon>
        <taxon>Legionellales</taxon>
        <taxon>Coxiellaceae</taxon>
        <taxon>Rickettsiella</taxon>
    </lineage>
</organism>
<dbReference type="HAMAP" id="MF_00003">
    <property type="entry name" value="RbfA"/>
    <property type="match status" value="1"/>
</dbReference>
<name>A8PNL0_9COXI</name>
<gene>
    <name evidence="2 3" type="primary">rbfA</name>
    <name evidence="3" type="ORF">RICGR_1035</name>
</gene>
<dbReference type="SUPFAM" id="SSF89919">
    <property type="entry name" value="Ribosome-binding factor A, RbfA"/>
    <property type="match status" value="1"/>
</dbReference>